<gene>
    <name evidence="6" type="ORF">SAMN05421877_106103</name>
</gene>
<dbReference type="OrthoDB" id="9789406at2"/>
<dbReference type="CDD" id="cd00340">
    <property type="entry name" value="GSH_Peroxidase"/>
    <property type="match status" value="1"/>
</dbReference>
<name>A0A1H5YRY2_9SPHI</name>
<dbReference type="InterPro" id="IPR000889">
    <property type="entry name" value="Glutathione_peroxidase"/>
</dbReference>
<evidence type="ECO:0000313" key="7">
    <source>
        <dbReference type="Proteomes" id="UP000236731"/>
    </source>
</evidence>
<dbReference type="GO" id="GO:0034599">
    <property type="term" value="P:cellular response to oxidative stress"/>
    <property type="evidence" value="ECO:0007669"/>
    <property type="project" value="TreeGrafter"/>
</dbReference>
<dbReference type="Pfam" id="PF00255">
    <property type="entry name" value="GSHPx"/>
    <property type="match status" value="1"/>
</dbReference>
<comment type="similarity">
    <text evidence="1 5">Belongs to the glutathione peroxidase family.</text>
</comment>
<dbReference type="PANTHER" id="PTHR11592">
    <property type="entry name" value="GLUTATHIONE PEROXIDASE"/>
    <property type="match status" value="1"/>
</dbReference>
<evidence type="ECO:0000256" key="2">
    <source>
        <dbReference type="ARBA" id="ARBA00022559"/>
    </source>
</evidence>
<dbReference type="GO" id="GO:0004601">
    <property type="term" value="F:peroxidase activity"/>
    <property type="evidence" value="ECO:0007669"/>
    <property type="project" value="UniProtKB-KW"/>
</dbReference>
<keyword evidence="7" id="KW-1185">Reference proteome</keyword>
<evidence type="ECO:0000256" key="4">
    <source>
        <dbReference type="PIRSR" id="PIRSR000303-1"/>
    </source>
</evidence>
<dbReference type="AlphaFoldDB" id="A0A1H5YRY2"/>
<dbReference type="PIRSF" id="PIRSF000303">
    <property type="entry name" value="Glutathion_perox"/>
    <property type="match status" value="1"/>
</dbReference>
<feature type="active site" evidence="4">
    <location>
        <position position="37"/>
    </location>
</feature>
<evidence type="ECO:0000256" key="1">
    <source>
        <dbReference type="ARBA" id="ARBA00006926"/>
    </source>
</evidence>
<evidence type="ECO:0000256" key="5">
    <source>
        <dbReference type="RuleBase" id="RU000499"/>
    </source>
</evidence>
<proteinExistence type="inferred from homology"/>
<dbReference type="Gene3D" id="3.40.30.10">
    <property type="entry name" value="Glutaredoxin"/>
    <property type="match status" value="1"/>
</dbReference>
<dbReference type="PANTHER" id="PTHR11592:SF78">
    <property type="entry name" value="GLUTATHIONE PEROXIDASE"/>
    <property type="match status" value="1"/>
</dbReference>
<sequence>MNKTVYDYEVLEFSGQKKSLRDFEGKVLLIVNTASRCFFNKQFKSLENLYKRYREQGLEILAFPSNDFRNQEPLTGRTLETYCRVNRQISFPVFKRIHVKGEFTDPLYRYLTDIKENGKVGTVPFWNFHKYLVNKKGEVVDHFYSMTSPMSKKVHNRIEQLLYDKG</sequence>
<dbReference type="Proteomes" id="UP000236731">
    <property type="component" value="Unassembled WGS sequence"/>
</dbReference>
<accession>A0A1H5YRY2</accession>
<keyword evidence="2 5" id="KW-0575">Peroxidase</keyword>
<evidence type="ECO:0000313" key="6">
    <source>
        <dbReference type="EMBL" id="SEG26788.1"/>
    </source>
</evidence>
<protein>
    <recommendedName>
        <fullName evidence="5">Glutathione peroxidase</fullName>
    </recommendedName>
</protein>
<reference evidence="7" key="1">
    <citation type="submission" date="2016-10" db="EMBL/GenBank/DDBJ databases">
        <authorList>
            <person name="Varghese N."/>
            <person name="Submissions S."/>
        </authorList>
    </citation>
    <scope>NUCLEOTIDE SEQUENCE [LARGE SCALE GENOMIC DNA]</scope>
    <source>
        <strain evidence="7">DSM 22361</strain>
    </source>
</reference>
<dbReference type="PRINTS" id="PR01011">
    <property type="entry name" value="GLUTPROXDASE"/>
</dbReference>
<organism evidence="6 7">
    <name type="scientific">Sphingobacterium lactis</name>
    <dbReference type="NCBI Taxonomy" id="797291"/>
    <lineage>
        <taxon>Bacteria</taxon>
        <taxon>Pseudomonadati</taxon>
        <taxon>Bacteroidota</taxon>
        <taxon>Sphingobacteriia</taxon>
        <taxon>Sphingobacteriales</taxon>
        <taxon>Sphingobacteriaceae</taxon>
        <taxon>Sphingobacterium</taxon>
    </lineage>
</organism>
<dbReference type="SUPFAM" id="SSF52833">
    <property type="entry name" value="Thioredoxin-like"/>
    <property type="match status" value="1"/>
</dbReference>
<evidence type="ECO:0000256" key="3">
    <source>
        <dbReference type="ARBA" id="ARBA00023002"/>
    </source>
</evidence>
<keyword evidence="3 5" id="KW-0560">Oxidoreductase</keyword>
<dbReference type="PROSITE" id="PS51355">
    <property type="entry name" value="GLUTATHIONE_PEROXID_3"/>
    <property type="match status" value="1"/>
</dbReference>
<dbReference type="InterPro" id="IPR036249">
    <property type="entry name" value="Thioredoxin-like_sf"/>
</dbReference>
<dbReference type="EMBL" id="FNUT01000006">
    <property type="protein sequence ID" value="SEG26788.1"/>
    <property type="molecule type" value="Genomic_DNA"/>
</dbReference>
<dbReference type="RefSeq" id="WP_103906278.1">
    <property type="nucleotide sequence ID" value="NZ_CP049246.1"/>
</dbReference>